<evidence type="ECO:0000256" key="1">
    <source>
        <dbReference type="SAM" id="MobiDB-lite"/>
    </source>
</evidence>
<feature type="region of interest" description="Disordered" evidence="1">
    <location>
        <begin position="441"/>
        <end position="501"/>
    </location>
</feature>
<proteinExistence type="predicted"/>
<evidence type="ECO:0000313" key="3">
    <source>
        <dbReference type="Proteomes" id="UP001470230"/>
    </source>
</evidence>
<name>A0ABR2IMS9_9EUKA</name>
<reference evidence="2 3" key="1">
    <citation type="submission" date="2024-04" db="EMBL/GenBank/DDBJ databases">
        <title>Tritrichomonas musculus Genome.</title>
        <authorList>
            <person name="Alves-Ferreira E."/>
            <person name="Grigg M."/>
            <person name="Lorenzi H."/>
            <person name="Galac M."/>
        </authorList>
    </citation>
    <scope>NUCLEOTIDE SEQUENCE [LARGE SCALE GENOMIC DNA]</scope>
    <source>
        <strain evidence="2 3">EAF2021</strain>
    </source>
</reference>
<evidence type="ECO:0008006" key="4">
    <source>
        <dbReference type="Google" id="ProtNLM"/>
    </source>
</evidence>
<dbReference type="SUPFAM" id="SSF50978">
    <property type="entry name" value="WD40 repeat-like"/>
    <property type="match status" value="1"/>
</dbReference>
<dbReference type="InterPro" id="IPR036322">
    <property type="entry name" value="WD40_repeat_dom_sf"/>
</dbReference>
<organism evidence="2 3">
    <name type="scientific">Tritrichomonas musculus</name>
    <dbReference type="NCBI Taxonomy" id="1915356"/>
    <lineage>
        <taxon>Eukaryota</taxon>
        <taxon>Metamonada</taxon>
        <taxon>Parabasalia</taxon>
        <taxon>Tritrichomonadida</taxon>
        <taxon>Tritrichomonadidae</taxon>
        <taxon>Tritrichomonas</taxon>
    </lineage>
</organism>
<evidence type="ECO:0000313" key="2">
    <source>
        <dbReference type="EMBL" id="KAK8866294.1"/>
    </source>
</evidence>
<gene>
    <name evidence="2" type="ORF">M9Y10_009254</name>
</gene>
<accession>A0ABR2IMS9</accession>
<protein>
    <recommendedName>
        <fullName evidence="4">Minichromosome loss protein Mcl1 middle region domain-containing protein</fullName>
    </recommendedName>
</protein>
<keyword evidence="3" id="KW-1185">Reference proteome</keyword>
<feature type="compositionally biased region" description="Polar residues" evidence="1">
    <location>
        <begin position="478"/>
        <end position="501"/>
    </location>
</feature>
<dbReference type="EMBL" id="JAPFFF010000015">
    <property type="protein sequence ID" value="KAK8866294.1"/>
    <property type="molecule type" value="Genomic_DNA"/>
</dbReference>
<sequence>MNLSSNDFIKYFYSNHAKESSFITPICVSPFTSDSQSLGIKIINDFKEFENKEIILESIPQSKLIMDSFYNIKDKNSIYYKITNYENISILSKVQLNRNVWNVPAFFPNNFVNIAISEFFIFIALCDNTINIVDKNNGSLLYPQIKVSNQVFKLVTEDNYLICITIDSVLKIWEITPKSCRIRSVMSKTIEYPLTNAINKIELTNELEDDSISPMLFFDNFIVRFSQSKNGWILTNRKAFKSDISQNPSLNSNKKIISAKMPLKTLYDVKKAFFDSLIYHETESFIKYLTILLQKYSKYKKNDSILLLIEENLDLIKNGVKSYCGIDPKNLLTKMINIVSEFDPSFESKIQQLPKYKEAFNKDDLNIINETQSTPKNSIQDEETFIWPIDKENAVAYDNHQENENAAFETGTDIIQCSDSHILKPHLEDINTTLSLNSAIAQSPEPKNKSINSNHQIRKVPISNGEEKKQKEIKPPFSGNTLKKPNYQTKNKTKSQKVTSPSIKLNLLTEINKIEQMSTNKKSNENGAYAVRLTSNFDISDSDLTSNDANSD</sequence>
<comment type="caution">
    <text evidence="2">The sequence shown here is derived from an EMBL/GenBank/DDBJ whole genome shotgun (WGS) entry which is preliminary data.</text>
</comment>
<dbReference type="Proteomes" id="UP001470230">
    <property type="component" value="Unassembled WGS sequence"/>
</dbReference>
<feature type="compositionally biased region" description="Basic and acidic residues" evidence="1">
    <location>
        <begin position="465"/>
        <end position="474"/>
    </location>
</feature>